<organism evidence="1 2">
    <name type="scientific">Paenimyroides ummariense</name>
    <dbReference type="NCBI Taxonomy" id="913024"/>
    <lineage>
        <taxon>Bacteria</taxon>
        <taxon>Pseudomonadati</taxon>
        <taxon>Bacteroidota</taxon>
        <taxon>Flavobacteriia</taxon>
        <taxon>Flavobacteriales</taxon>
        <taxon>Flavobacteriaceae</taxon>
        <taxon>Paenimyroides</taxon>
    </lineage>
</organism>
<reference evidence="2" key="1">
    <citation type="submission" date="2016-10" db="EMBL/GenBank/DDBJ databases">
        <authorList>
            <person name="Varghese N."/>
            <person name="Submissions S."/>
        </authorList>
    </citation>
    <scope>NUCLEOTIDE SEQUENCE [LARGE SCALE GENOMIC DNA]</scope>
    <source>
        <strain evidence="2">DS-12</strain>
    </source>
</reference>
<dbReference type="RefSeq" id="WP_091523603.1">
    <property type="nucleotide sequence ID" value="NZ_FOVI01000013.1"/>
</dbReference>
<dbReference type="AlphaFoldDB" id="A0A1I5CTX7"/>
<name>A0A1I5CTX7_9FLAO</name>
<dbReference type="OrthoDB" id="101621at237"/>
<accession>A0A1I5CTX7</accession>
<protein>
    <submittedName>
        <fullName evidence="1">Uncharacterized protein</fullName>
    </submittedName>
</protein>
<gene>
    <name evidence="1" type="ORF">SAMN05421741_11359</name>
</gene>
<evidence type="ECO:0000313" key="2">
    <source>
        <dbReference type="Proteomes" id="UP000199036"/>
    </source>
</evidence>
<proteinExistence type="predicted"/>
<evidence type="ECO:0000313" key="1">
    <source>
        <dbReference type="EMBL" id="SFN90377.1"/>
    </source>
</evidence>
<sequence length="98" mass="11141">MTLEQALQIVHNNQHLKGMDLNGVLIDDLLILPTDQELRDVYMGIYIRTLSAVNVINSLQISIDVDVIVIFNKAMIYSRGMILERTIDSLPDNFNVKL</sequence>
<keyword evidence="2" id="KW-1185">Reference proteome</keyword>
<dbReference type="Proteomes" id="UP000199036">
    <property type="component" value="Unassembled WGS sequence"/>
</dbReference>
<dbReference type="EMBL" id="FOVI01000013">
    <property type="protein sequence ID" value="SFN90377.1"/>
    <property type="molecule type" value="Genomic_DNA"/>
</dbReference>